<sequence length="58" mass="6709">MIDLKEYKRMVVADKAEDVADWIRMNDTFLTENEVMSHPGSMADLLDTMAYVLRGRQS</sequence>
<protein>
    <submittedName>
        <fullName evidence="1">Uncharacterized protein</fullName>
    </submittedName>
</protein>
<reference evidence="1" key="1">
    <citation type="journal article" date="2021" name="Proc. Natl. Acad. Sci. U.S.A.">
        <title>A Catalog of Tens of Thousands of Viruses from Human Metagenomes Reveals Hidden Associations with Chronic Diseases.</title>
        <authorList>
            <person name="Tisza M.J."/>
            <person name="Buck C.B."/>
        </authorList>
    </citation>
    <scope>NUCLEOTIDE SEQUENCE</scope>
    <source>
        <strain evidence="1">CtGa111</strain>
    </source>
</reference>
<dbReference type="EMBL" id="BK016245">
    <property type="protein sequence ID" value="DAG04883.1"/>
    <property type="molecule type" value="Genomic_DNA"/>
</dbReference>
<organism evidence="1">
    <name type="scientific">Siphoviridae sp. ctGa111</name>
    <dbReference type="NCBI Taxonomy" id="2825413"/>
    <lineage>
        <taxon>Viruses</taxon>
        <taxon>Duplodnaviria</taxon>
        <taxon>Heunggongvirae</taxon>
        <taxon>Uroviricota</taxon>
        <taxon>Caudoviricetes</taxon>
    </lineage>
</organism>
<proteinExistence type="predicted"/>
<name>A0A8S5VE45_9CAUD</name>
<evidence type="ECO:0000313" key="1">
    <source>
        <dbReference type="EMBL" id="DAG04883.1"/>
    </source>
</evidence>
<accession>A0A8S5VE45</accession>